<dbReference type="EMBL" id="CAJNNV010001164">
    <property type="protein sequence ID" value="CAE8584422.1"/>
    <property type="molecule type" value="Genomic_DNA"/>
</dbReference>
<keyword evidence="2" id="KW-1185">Reference proteome</keyword>
<protein>
    <submittedName>
        <fullName evidence="1">Uncharacterized protein</fullName>
    </submittedName>
</protein>
<accession>A0A813D7B5</accession>
<comment type="caution">
    <text evidence="1">The sequence shown here is derived from an EMBL/GenBank/DDBJ whole genome shotgun (WGS) entry which is preliminary data.</text>
</comment>
<proteinExistence type="predicted"/>
<evidence type="ECO:0000313" key="2">
    <source>
        <dbReference type="Proteomes" id="UP000654075"/>
    </source>
</evidence>
<dbReference type="Proteomes" id="UP000654075">
    <property type="component" value="Unassembled WGS sequence"/>
</dbReference>
<dbReference type="AlphaFoldDB" id="A0A813D7B5"/>
<gene>
    <name evidence="1" type="ORF">PGLA1383_LOCUS3356</name>
</gene>
<sequence>MHRMDIFYRLLARGFRKSRWCFCSFGSPFNKPSEWLSNMTWLGDLPTGCSCQYKGKHFVIEGAFSKSNISEFERRCVGGSTCVYGHAPRSGEAVASYSASYPLPAMRFLASRAAARFALDDDDCSSVLNRPGASMSYVSELVESQPFQAVLAYDFKKPGHINVLESRSFHSLIKMISKRQPDTRNVALLDSRVTIGSAAKGRSSSPALARVQQCSLPYLLSGNIYFGLLHTPTDIHRADAPSRKRNIEPPTRDTPAWLEDLDKLEHKRFDIVVYSSRFKEPYNRWVLLLVLSGAVPDPLLKPLHACLDG</sequence>
<reference evidence="1" key="1">
    <citation type="submission" date="2021-02" db="EMBL/GenBank/DDBJ databases">
        <authorList>
            <person name="Dougan E. K."/>
            <person name="Rhodes N."/>
            <person name="Thang M."/>
            <person name="Chan C."/>
        </authorList>
    </citation>
    <scope>NUCLEOTIDE SEQUENCE</scope>
</reference>
<name>A0A813D7B5_POLGL</name>
<evidence type="ECO:0000313" key="1">
    <source>
        <dbReference type="EMBL" id="CAE8584422.1"/>
    </source>
</evidence>
<organism evidence="1 2">
    <name type="scientific">Polarella glacialis</name>
    <name type="common">Dinoflagellate</name>
    <dbReference type="NCBI Taxonomy" id="89957"/>
    <lineage>
        <taxon>Eukaryota</taxon>
        <taxon>Sar</taxon>
        <taxon>Alveolata</taxon>
        <taxon>Dinophyceae</taxon>
        <taxon>Suessiales</taxon>
        <taxon>Suessiaceae</taxon>
        <taxon>Polarella</taxon>
    </lineage>
</organism>